<accession>A0A154W9W4</accession>
<keyword evidence="2" id="KW-0564">Palmitate</keyword>
<dbReference type="Pfam" id="PF02321">
    <property type="entry name" value="OEP"/>
    <property type="match status" value="2"/>
</dbReference>
<dbReference type="AlphaFoldDB" id="A0A154W9W4"/>
<keyword evidence="2" id="KW-0732">Signal</keyword>
<protein>
    <recommendedName>
        <fullName evidence="5">Transporter</fullName>
    </recommendedName>
</protein>
<feature type="signal peptide" evidence="2">
    <location>
        <begin position="1"/>
        <end position="18"/>
    </location>
</feature>
<dbReference type="GO" id="GO:0005886">
    <property type="term" value="C:plasma membrane"/>
    <property type="evidence" value="ECO:0007669"/>
    <property type="project" value="UniProtKB-SubCell"/>
</dbReference>
<proteinExistence type="inferred from homology"/>
<comment type="caution">
    <text evidence="3">The sequence shown here is derived from an EMBL/GenBank/DDBJ whole genome shotgun (WGS) entry which is preliminary data.</text>
</comment>
<dbReference type="Gene3D" id="2.20.200.10">
    <property type="entry name" value="Outer membrane efflux proteins (OEP)"/>
    <property type="match status" value="1"/>
</dbReference>
<keyword evidence="4" id="KW-1185">Reference proteome</keyword>
<dbReference type="PROSITE" id="PS51257">
    <property type="entry name" value="PROKAR_LIPOPROTEIN"/>
    <property type="match status" value="1"/>
</dbReference>
<dbReference type="EMBL" id="LPXN01000090">
    <property type="protein sequence ID" value="KZD10310.1"/>
    <property type="molecule type" value="Genomic_DNA"/>
</dbReference>
<dbReference type="PANTHER" id="PTHR30203">
    <property type="entry name" value="OUTER MEMBRANE CATION EFFLUX PROTEIN"/>
    <property type="match status" value="1"/>
</dbReference>
<dbReference type="RefSeq" id="WP_067553866.1">
    <property type="nucleotide sequence ID" value="NZ_LPXN01000090.1"/>
</dbReference>
<dbReference type="GO" id="GO:0015562">
    <property type="term" value="F:efflux transmembrane transporter activity"/>
    <property type="evidence" value="ECO:0007669"/>
    <property type="project" value="InterPro"/>
</dbReference>
<evidence type="ECO:0008006" key="5">
    <source>
        <dbReference type="Google" id="ProtNLM"/>
    </source>
</evidence>
<evidence type="ECO:0000256" key="1">
    <source>
        <dbReference type="ARBA" id="ARBA00007613"/>
    </source>
</evidence>
<dbReference type="OrthoDB" id="9783100at2"/>
<comment type="similarity">
    <text evidence="1 2">Belongs to the outer membrane factor (OMF) (TC 1.B.17) family.</text>
</comment>
<keyword evidence="2" id="KW-0449">Lipoprotein</keyword>
<dbReference type="Proteomes" id="UP000076400">
    <property type="component" value="Unassembled WGS sequence"/>
</dbReference>
<evidence type="ECO:0000256" key="2">
    <source>
        <dbReference type="RuleBase" id="RU362097"/>
    </source>
</evidence>
<dbReference type="NCBIfam" id="TIGR01845">
    <property type="entry name" value="outer_NodT"/>
    <property type="match status" value="1"/>
</dbReference>
<keyword evidence="2" id="KW-0812">Transmembrane</keyword>
<gene>
    <name evidence="3" type="ORF">AUP43_06200</name>
</gene>
<keyword evidence="2" id="KW-0472">Membrane</keyword>
<dbReference type="PANTHER" id="PTHR30203:SF33">
    <property type="entry name" value="BLR4455 PROTEIN"/>
    <property type="match status" value="1"/>
</dbReference>
<dbReference type="InterPro" id="IPR010131">
    <property type="entry name" value="MdtP/NodT-like"/>
</dbReference>
<dbReference type="InterPro" id="IPR003423">
    <property type="entry name" value="OMP_efflux"/>
</dbReference>
<evidence type="ECO:0000313" key="3">
    <source>
        <dbReference type="EMBL" id="KZD10310.1"/>
    </source>
</evidence>
<keyword evidence="2" id="KW-1134">Transmembrane beta strand</keyword>
<evidence type="ECO:0000313" key="4">
    <source>
        <dbReference type="Proteomes" id="UP000076400"/>
    </source>
</evidence>
<sequence length="466" mass="49209">MKKLSLAVVAALALSACATEVPTAVKPITAPSGWRAGGDAPLADSLPGSVSEGWWTAFDDPEMDVVVAEALEGNFDLRAAGARVQQAQAVLRSQASNLMPQVNASGGGSYRTYLDDRASGRSFDAGIGINYTVDLWGGLAAAERAAAADLAATEQDRAATALDLSLAVAQLHLQHRALLDRLAIATDSLETAERLVGLVRSRYDAGAVSRLDLSLTETNFYNERASVESLRQSLAELENSLSLLLGKPPAEIYFAHYRGSIGVLDVATPPTVLSMPASVLARRPDIQSAELRLASAEADIEAARAALLPSLTIGVDGRMVAETIAGAFDPTRLALAIPVALAQAVFDGGRRQANIDIAVAQREQLLQNYGQAVLGALVDVEDALVAIRALERREASERLALDSAEQSFRLSEVQYGAGRTDSLTLLTAQQTLLRARTSVIDTRSLRLQAIAALYAALGYTPPEVAV</sequence>
<organism evidence="3 4">
    <name type="scientific">Oceanibaculum pacificum</name>
    <dbReference type="NCBI Taxonomy" id="580166"/>
    <lineage>
        <taxon>Bacteria</taxon>
        <taxon>Pseudomonadati</taxon>
        <taxon>Pseudomonadota</taxon>
        <taxon>Alphaproteobacteria</taxon>
        <taxon>Rhodospirillales</taxon>
        <taxon>Oceanibaculaceae</taxon>
        <taxon>Oceanibaculum</taxon>
    </lineage>
</organism>
<dbReference type="SUPFAM" id="SSF56954">
    <property type="entry name" value="Outer membrane efflux proteins (OEP)"/>
    <property type="match status" value="1"/>
</dbReference>
<name>A0A154W9W4_9PROT</name>
<feature type="chain" id="PRO_5007359390" description="Transporter" evidence="2">
    <location>
        <begin position="19"/>
        <end position="466"/>
    </location>
</feature>
<dbReference type="STRING" id="580166.AUP43_06200"/>
<reference evidence="3 4" key="1">
    <citation type="submission" date="2015-12" db="EMBL/GenBank/DDBJ databases">
        <title>Genome sequence of Oceanibaculum pacificum MCCC 1A02656.</title>
        <authorList>
            <person name="Lu L."/>
            <person name="Lai Q."/>
            <person name="Shao Z."/>
            <person name="Qian P."/>
        </authorList>
    </citation>
    <scope>NUCLEOTIDE SEQUENCE [LARGE SCALE GENOMIC DNA]</scope>
    <source>
        <strain evidence="3 4">MCCC 1A02656</strain>
    </source>
</reference>
<comment type="subcellular location">
    <subcellularLocation>
        <location evidence="2">Cell membrane</location>
        <topology evidence="2">Lipid-anchor</topology>
    </subcellularLocation>
</comment>
<dbReference type="Gene3D" id="1.20.1600.10">
    <property type="entry name" value="Outer membrane efflux proteins (OEP)"/>
    <property type="match status" value="1"/>
</dbReference>